<organism evidence="3 4">
    <name type="scientific">Micromonospora haikouensis</name>
    <dbReference type="NCBI Taxonomy" id="686309"/>
    <lineage>
        <taxon>Bacteria</taxon>
        <taxon>Bacillati</taxon>
        <taxon>Actinomycetota</taxon>
        <taxon>Actinomycetes</taxon>
        <taxon>Micromonosporales</taxon>
        <taxon>Micromonosporaceae</taxon>
        <taxon>Micromonospora</taxon>
    </lineage>
</organism>
<sequence length="319" mass="36160">MRLRFPRRARPPEPAADRRYEPAPAARPDGDPAPDVGPPTADPSPAGRDRAGHALRAPSKLHAFNRYEIKYLVDAAKVPGLRRELAARMAPDSFAGTAGYGVWSVYYDTADLRFYWEKIEGLRFRRKLRVRHYGDRSTIDDDTTVYVEIKQRVNRVTQKRRIALPYRVARRLLDERALIEHDPSQRGFVEEVLELVSGLDLRPVAMTGYHREAYVGQDADLGLRVTLDHRVRGRDRDFHLGADAENRLIVPARLAVVEIKANERVPYWLTDLAARAELSVVRVSKYCQSVEAFGRAPRSLFHVQDDDPAAALAAATFEK</sequence>
<evidence type="ECO:0000313" key="3">
    <source>
        <dbReference type="EMBL" id="SCE76771.1"/>
    </source>
</evidence>
<accession>A0A1C4UYZ9</accession>
<evidence type="ECO:0000256" key="1">
    <source>
        <dbReference type="SAM" id="MobiDB-lite"/>
    </source>
</evidence>
<dbReference type="InterPro" id="IPR033469">
    <property type="entry name" value="CYTH-like_dom_sf"/>
</dbReference>
<feature type="region of interest" description="Disordered" evidence="1">
    <location>
        <begin position="1"/>
        <end position="52"/>
    </location>
</feature>
<dbReference type="CDD" id="cd07750">
    <property type="entry name" value="PolyPPase_VTC_like"/>
    <property type="match status" value="1"/>
</dbReference>
<dbReference type="Proteomes" id="UP000199375">
    <property type="component" value="Unassembled WGS sequence"/>
</dbReference>
<proteinExistence type="predicted"/>
<gene>
    <name evidence="3" type="ORF">GA0070558_105235</name>
</gene>
<dbReference type="EMBL" id="FMCW01000005">
    <property type="protein sequence ID" value="SCE76771.1"/>
    <property type="molecule type" value="Genomic_DNA"/>
</dbReference>
<dbReference type="InterPro" id="IPR018966">
    <property type="entry name" value="VTC_domain"/>
</dbReference>
<reference evidence="3 4" key="1">
    <citation type="submission" date="2016-06" db="EMBL/GenBank/DDBJ databases">
        <authorList>
            <person name="Kjaerup R.B."/>
            <person name="Dalgaard T.S."/>
            <person name="Juul-Madsen H.R."/>
        </authorList>
    </citation>
    <scope>NUCLEOTIDE SEQUENCE [LARGE SCALE GENOMIC DNA]</scope>
    <source>
        <strain evidence="3 4">DSM 45626</strain>
    </source>
</reference>
<name>A0A1C4UYZ9_9ACTN</name>
<dbReference type="RefSeq" id="WP_091277149.1">
    <property type="nucleotide sequence ID" value="NZ_FMCW01000005.1"/>
</dbReference>
<dbReference type="InterPro" id="IPR042267">
    <property type="entry name" value="VTC_sf"/>
</dbReference>
<feature type="domain" description="VTC" evidence="2">
    <location>
        <begin position="65"/>
        <end position="292"/>
    </location>
</feature>
<dbReference type="Gene3D" id="3.20.100.30">
    <property type="entry name" value="VTC, catalytic tunnel domain"/>
    <property type="match status" value="1"/>
</dbReference>
<dbReference type="GO" id="GO:0006799">
    <property type="term" value="P:polyphosphate biosynthetic process"/>
    <property type="evidence" value="ECO:0007669"/>
    <property type="project" value="UniProtKB-ARBA"/>
</dbReference>
<evidence type="ECO:0000313" key="4">
    <source>
        <dbReference type="Proteomes" id="UP000199375"/>
    </source>
</evidence>
<protein>
    <submittedName>
        <fullName evidence="3">VTC domain-containing protein</fullName>
    </submittedName>
</protein>
<dbReference type="AlphaFoldDB" id="A0A1C4UYZ9"/>
<evidence type="ECO:0000259" key="2">
    <source>
        <dbReference type="Pfam" id="PF09359"/>
    </source>
</evidence>
<dbReference type="SUPFAM" id="SSF55154">
    <property type="entry name" value="CYTH-like phosphatases"/>
    <property type="match status" value="1"/>
</dbReference>
<dbReference type="Pfam" id="PF09359">
    <property type="entry name" value="VTC"/>
    <property type="match status" value="1"/>
</dbReference>